<feature type="non-terminal residue" evidence="2">
    <location>
        <position position="509"/>
    </location>
</feature>
<name>A0AAV0EMB5_9ASTE</name>
<sequence>MERDRTWMYTRRLSLEFKTGLANFLDKAFAKVARGGQIPCPCKECKNRYWYRRDEVWNHVIAKGFVENYFKWNFHGEGPMFVDSKGLENESDTVLPDNISDLLEDRFRGLHENENIKGMNEDAKNFYSLLEEGKKELYPGCKNFTILSFTIRLLLFKTTNGLSNTAFSELLLLFKEVVPDGKFPESFNEAKNMVKDIGLHYQKIHACPKDCMLFWKGDSDLESCPKCHTSRWKLKDDKNPKGKGNVPAKVLWYFPLKPRLKMLYMCSKTAEQMMWHETKRPNDGKIRHPADGEAWKKFDSLHPNFGKEGRNVRLGLASDGFNPFRTMSIAHSTWPVVLVNYNIHPLFSMKSENLMLSLLIPGPHSPGNDIDVYLQPLIDDLKDLWSEGIETYDKFRDSTFKLHAAVLWTISDFPGYSMLSGYKTKGRFACPECNYDTPSVYLKHSKKTVYMDHRRYLAPNDPKRITRASVEKRSAPKPLTGFDIMEELSSFNNVFGKSHKKKMNSSCAW</sequence>
<dbReference type="Pfam" id="PF13963">
    <property type="entry name" value="Transpos_assoc"/>
    <property type="match status" value="1"/>
</dbReference>
<dbReference type="Pfam" id="PF02992">
    <property type="entry name" value="Transposase_21"/>
    <property type="match status" value="1"/>
</dbReference>
<organism evidence="2 3">
    <name type="scientific">Cuscuta epithymum</name>
    <dbReference type="NCBI Taxonomy" id="186058"/>
    <lineage>
        <taxon>Eukaryota</taxon>
        <taxon>Viridiplantae</taxon>
        <taxon>Streptophyta</taxon>
        <taxon>Embryophyta</taxon>
        <taxon>Tracheophyta</taxon>
        <taxon>Spermatophyta</taxon>
        <taxon>Magnoliopsida</taxon>
        <taxon>eudicotyledons</taxon>
        <taxon>Gunneridae</taxon>
        <taxon>Pentapetalae</taxon>
        <taxon>asterids</taxon>
        <taxon>lamiids</taxon>
        <taxon>Solanales</taxon>
        <taxon>Convolvulaceae</taxon>
        <taxon>Cuscuteae</taxon>
        <taxon>Cuscuta</taxon>
        <taxon>Cuscuta subgen. Cuscuta</taxon>
    </lineage>
</organism>
<dbReference type="EMBL" id="CAMAPF010000930">
    <property type="protein sequence ID" value="CAH9123254.1"/>
    <property type="molecule type" value="Genomic_DNA"/>
</dbReference>
<dbReference type="PANTHER" id="PTHR10775:SF190">
    <property type="entry name" value="TNP2-LIKE TRANSPOSON PROTEIN"/>
    <property type="match status" value="1"/>
</dbReference>
<dbReference type="PANTHER" id="PTHR10775">
    <property type="entry name" value="OS08G0208400 PROTEIN"/>
    <property type="match status" value="1"/>
</dbReference>
<protein>
    <recommendedName>
        <fullName evidence="1">Transposase-associated domain-containing protein</fullName>
    </recommendedName>
</protein>
<evidence type="ECO:0000313" key="3">
    <source>
        <dbReference type="Proteomes" id="UP001152523"/>
    </source>
</evidence>
<evidence type="ECO:0000259" key="1">
    <source>
        <dbReference type="Pfam" id="PF13963"/>
    </source>
</evidence>
<accession>A0AAV0EMB5</accession>
<reference evidence="2" key="1">
    <citation type="submission" date="2022-07" db="EMBL/GenBank/DDBJ databases">
        <authorList>
            <person name="Macas J."/>
            <person name="Novak P."/>
            <person name="Neumann P."/>
        </authorList>
    </citation>
    <scope>NUCLEOTIDE SEQUENCE</scope>
</reference>
<dbReference type="InterPro" id="IPR004242">
    <property type="entry name" value="Transposase_21"/>
</dbReference>
<feature type="domain" description="Transposase-associated" evidence="1">
    <location>
        <begin position="5"/>
        <end position="77"/>
    </location>
</feature>
<comment type="caution">
    <text evidence="2">The sequence shown here is derived from an EMBL/GenBank/DDBJ whole genome shotgun (WGS) entry which is preliminary data.</text>
</comment>
<proteinExistence type="predicted"/>
<evidence type="ECO:0000313" key="2">
    <source>
        <dbReference type="EMBL" id="CAH9123254.1"/>
    </source>
</evidence>
<keyword evidence="3" id="KW-1185">Reference proteome</keyword>
<gene>
    <name evidence="2" type="ORF">CEPIT_LOCUS25074</name>
</gene>
<dbReference type="AlphaFoldDB" id="A0AAV0EMB5"/>
<dbReference type="InterPro" id="IPR029480">
    <property type="entry name" value="Transpos_assoc"/>
</dbReference>
<dbReference type="Proteomes" id="UP001152523">
    <property type="component" value="Unassembled WGS sequence"/>
</dbReference>